<accession>A0ACC0PS73</accession>
<name>A0ACC0PS73_RHOML</name>
<evidence type="ECO:0000313" key="2">
    <source>
        <dbReference type="Proteomes" id="UP001062846"/>
    </source>
</evidence>
<keyword evidence="2" id="KW-1185">Reference proteome</keyword>
<sequence>MSRFKERRRWIANCNGVVCPKIEKTIENLKVDVRTYDVEYVGNYIYEVRVGVRTFVRHLGNQTYTCRKWDLTGVPCSHAIAAIMKDNRDPTSFVHPFYHKETFILSDESIINPIPDDSQWVHVELDAITAPPLRRPPGRPKKARRKASDEPKNA</sequence>
<dbReference type="Proteomes" id="UP001062846">
    <property type="component" value="Chromosome 2"/>
</dbReference>
<organism evidence="1 2">
    <name type="scientific">Rhododendron molle</name>
    <name type="common">Chinese azalea</name>
    <name type="synonym">Azalea mollis</name>
    <dbReference type="NCBI Taxonomy" id="49168"/>
    <lineage>
        <taxon>Eukaryota</taxon>
        <taxon>Viridiplantae</taxon>
        <taxon>Streptophyta</taxon>
        <taxon>Embryophyta</taxon>
        <taxon>Tracheophyta</taxon>
        <taxon>Spermatophyta</taxon>
        <taxon>Magnoliopsida</taxon>
        <taxon>eudicotyledons</taxon>
        <taxon>Gunneridae</taxon>
        <taxon>Pentapetalae</taxon>
        <taxon>asterids</taxon>
        <taxon>Ericales</taxon>
        <taxon>Ericaceae</taxon>
        <taxon>Ericoideae</taxon>
        <taxon>Rhodoreae</taxon>
        <taxon>Rhododendron</taxon>
    </lineage>
</organism>
<reference evidence="1" key="1">
    <citation type="submission" date="2022-02" db="EMBL/GenBank/DDBJ databases">
        <title>Plant Genome Project.</title>
        <authorList>
            <person name="Zhang R.-G."/>
        </authorList>
    </citation>
    <scope>NUCLEOTIDE SEQUENCE</scope>
    <source>
        <strain evidence="1">AT1</strain>
    </source>
</reference>
<evidence type="ECO:0000313" key="1">
    <source>
        <dbReference type="EMBL" id="KAI8567643.1"/>
    </source>
</evidence>
<gene>
    <name evidence="1" type="ORF">RHMOL_Rhmol02G0137600</name>
</gene>
<protein>
    <submittedName>
        <fullName evidence="1">Uncharacterized protein</fullName>
    </submittedName>
</protein>
<proteinExistence type="predicted"/>
<dbReference type="EMBL" id="CM046389">
    <property type="protein sequence ID" value="KAI8567643.1"/>
    <property type="molecule type" value="Genomic_DNA"/>
</dbReference>
<comment type="caution">
    <text evidence="1">The sequence shown here is derived from an EMBL/GenBank/DDBJ whole genome shotgun (WGS) entry which is preliminary data.</text>
</comment>